<sequence>MNNTESVVYIARKLHWTRAEIGQLSPSQFNEILKELYYQESIDEWRKMHTVATLLAAIYNTIPRKNKGALKAGDFLSGGIPQREVKKVDSLEKLAADRDIRLPSKELRNR</sequence>
<proteinExistence type="predicted"/>
<reference evidence="1" key="1">
    <citation type="submission" date="2020-03" db="EMBL/GenBank/DDBJ databases">
        <title>The deep terrestrial virosphere.</title>
        <authorList>
            <person name="Holmfeldt K."/>
            <person name="Nilsson E."/>
            <person name="Simone D."/>
            <person name="Lopez-Fernandez M."/>
            <person name="Wu X."/>
            <person name="de Brujin I."/>
            <person name="Lundin D."/>
            <person name="Andersson A."/>
            <person name="Bertilsson S."/>
            <person name="Dopson M."/>
        </authorList>
    </citation>
    <scope>NUCLEOTIDE SEQUENCE</scope>
    <source>
        <strain evidence="3">MM415A00784</strain>
        <strain evidence="2">MM415B01056</strain>
        <strain evidence="1">TM448A04626</strain>
    </source>
</reference>
<evidence type="ECO:0000313" key="2">
    <source>
        <dbReference type="EMBL" id="QJA60773.1"/>
    </source>
</evidence>
<name>A0A6H2A3N6_9ZZZZ</name>
<dbReference type="EMBL" id="MT142405">
    <property type="protein sequence ID" value="QJA80066.1"/>
    <property type="molecule type" value="Genomic_DNA"/>
</dbReference>
<accession>A0A6H2A3N6</accession>
<organism evidence="1">
    <name type="scientific">viral metagenome</name>
    <dbReference type="NCBI Taxonomy" id="1070528"/>
    <lineage>
        <taxon>unclassified sequences</taxon>
        <taxon>metagenomes</taxon>
        <taxon>organismal metagenomes</taxon>
    </lineage>
</organism>
<evidence type="ECO:0000313" key="3">
    <source>
        <dbReference type="EMBL" id="QJA80066.1"/>
    </source>
</evidence>
<evidence type="ECO:0000313" key="1">
    <source>
        <dbReference type="EMBL" id="QJA54329.1"/>
    </source>
</evidence>
<dbReference type="AlphaFoldDB" id="A0A6H2A3N6"/>
<dbReference type="EMBL" id="MT141420">
    <property type="protein sequence ID" value="QJA60773.1"/>
    <property type="molecule type" value="Genomic_DNA"/>
</dbReference>
<gene>
    <name evidence="3" type="ORF">MM415A00784_0012</name>
    <name evidence="2" type="ORF">MM415B01056_0017</name>
    <name evidence="1" type="ORF">TM448A04626_0001</name>
</gene>
<protein>
    <submittedName>
        <fullName evidence="1">Uncharacterized protein</fullName>
    </submittedName>
</protein>
<dbReference type="EMBL" id="MT144497">
    <property type="protein sequence ID" value="QJA54329.1"/>
    <property type="molecule type" value="Genomic_DNA"/>
</dbReference>